<keyword evidence="3" id="KW-0378">Hydrolase</keyword>
<dbReference type="GO" id="GO:0006508">
    <property type="term" value="P:proteolysis"/>
    <property type="evidence" value="ECO:0007669"/>
    <property type="project" value="UniProtKB-KW"/>
</dbReference>
<accession>A0A7S1RGX3</accession>
<evidence type="ECO:0000256" key="2">
    <source>
        <dbReference type="ARBA" id="ARBA00022670"/>
    </source>
</evidence>
<dbReference type="SMART" id="SM01179">
    <property type="entry name" value="DUF862"/>
    <property type="match status" value="1"/>
</dbReference>
<protein>
    <recommendedName>
        <fullName evidence="4">PPPDE domain-containing protein</fullName>
    </recommendedName>
</protein>
<comment type="similarity">
    <text evidence="1">Belongs to the DeSI family.</text>
</comment>
<reference evidence="5" key="1">
    <citation type="submission" date="2021-01" db="EMBL/GenBank/DDBJ databases">
        <authorList>
            <person name="Corre E."/>
            <person name="Pelletier E."/>
            <person name="Niang G."/>
            <person name="Scheremetjew M."/>
            <person name="Finn R."/>
            <person name="Kale V."/>
            <person name="Holt S."/>
            <person name="Cochrane G."/>
            <person name="Meng A."/>
            <person name="Brown T."/>
            <person name="Cohen L."/>
        </authorList>
    </citation>
    <scope>NUCLEOTIDE SEQUENCE</scope>
    <source>
        <strain evidence="5">OF101</strain>
    </source>
</reference>
<organism evidence="5">
    <name type="scientific">Alexandrium catenella</name>
    <name type="common">Red tide dinoflagellate</name>
    <name type="synonym">Gonyaulax catenella</name>
    <dbReference type="NCBI Taxonomy" id="2925"/>
    <lineage>
        <taxon>Eukaryota</taxon>
        <taxon>Sar</taxon>
        <taxon>Alveolata</taxon>
        <taxon>Dinophyceae</taxon>
        <taxon>Gonyaulacales</taxon>
        <taxon>Pyrocystaceae</taxon>
        <taxon>Alexandrium</taxon>
    </lineage>
</organism>
<evidence type="ECO:0000256" key="1">
    <source>
        <dbReference type="ARBA" id="ARBA00008140"/>
    </source>
</evidence>
<evidence type="ECO:0000313" key="5">
    <source>
        <dbReference type="EMBL" id="CAD9165618.1"/>
    </source>
</evidence>
<dbReference type="InterPro" id="IPR042266">
    <property type="entry name" value="PPPDE_sf"/>
</dbReference>
<evidence type="ECO:0000259" key="4">
    <source>
        <dbReference type="PROSITE" id="PS51858"/>
    </source>
</evidence>
<proteinExistence type="inferred from homology"/>
<dbReference type="PANTHER" id="PTHR12378:SF9">
    <property type="entry name" value="OS06G0107000 PROTEIN"/>
    <property type="match status" value="1"/>
</dbReference>
<dbReference type="AlphaFoldDB" id="A0A7S1RGX3"/>
<dbReference type="GO" id="GO:0101005">
    <property type="term" value="F:deubiquitinase activity"/>
    <property type="evidence" value="ECO:0007669"/>
    <property type="project" value="TreeGrafter"/>
</dbReference>
<dbReference type="GO" id="GO:0016579">
    <property type="term" value="P:protein deubiquitination"/>
    <property type="evidence" value="ECO:0007669"/>
    <property type="project" value="TreeGrafter"/>
</dbReference>
<keyword evidence="2" id="KW-0645">Protease</keyword>
<evidence type="ECO:0000256" key="3">
    <source>
        <dbReference type="ARBA" id="ARBA00022801"/>
    </source>
</evidence>
<name>A0A7S1RGX3_ALECA</name>
<dbReference type="PANTHER" id="PTHR12378">
    <property type="entry name" value="DESUMOYLATING ISOPEPTIDASE"/>
    <property type="match status" value="1"/>
</dbReference>
<dbReference type="InterPro" id="IPR008580">
    <property type="entry name" value="PPPDE_dom"/>
</dbReference>
<dbReference type="Pfam" id="PF05903">
    <property type="entry name" value="Peptidase_C97"/>
    <property type="match status" value="1"/>
</dbReference>
<dbReference type="EMBL" id="HBGE01070750">
    <property type="protein sequence ID" value="CAD9165618.1"/>
    <property type="molecule type" value="Transcribed_RNA"/>
</dbReference>
<gene>
    <name evidence="5" type="ORF">ACAT0790_LOCUS42386</name>
</gene>
<feature type="domain" description="PPPDE" evidence="4">
    <location>
        <begin position="18"/>
        <end position="153"/>
    </location>
</feature>
<sequence length="206" mass="22361">MGAMAVAPLPVYSAQLPEPVTLHIYSLGTTEHLETVNKILRRLGTGVFHCGVEVPVARGDHAGTGVFWQPPRSNRLHSWVEAYPMGETRLQQPEVMSLVRRLRSDWHGLDYHLLKRNCCHFCDELCQHLGVGAIPGWVRNLAAQGAALADGIEAAAQVLDRAITLPAQACCDVHSVCCSLAPEFPKETTAVVVRECSGLRVACGSC</sequence>
<dbReference type="PROSITE" id="PS51858">
    <property type="entry name" value="PPPDE"/>
    <property type="match status" value="1"/>
</dbReference>
<dbReference type="Gene3D" id="3.90.1720.30">
    <property type="entry name" value="PPPDE domains"/>
    <property type="match status" value="1"/>
</dbReference>